<evidence type="ECO:0000256" key="11">
    <source>
        <dbReference type="ARBA" id="ARBA00041516"/>
    </source>
</evidence>
<dbReference type="GeneID" id="28901793"/>
<dbReference type="STRING" id="1328760.A0A165JDF7"/>
<evidence type="ECO:0000256" key="10">
    <source>
        <dbReference type="ARBA" id="ARBA00041495"/>
    </source>
</evidence>
<feature type="chain" id="PRO_5007859953" description="Probable beta-glucosidase btgE" evidence="14">
    <location>
        <begin position="20"/>
        <end position="555"/>
    </location>
</feature>
<evidence type="ECO:0000313" key="15">
    <source>
        <dbReference type="EMBL" id="KZF26092.1"/>
    </source>
</evidence>
<evidence type="ECO:0000256" key="2">
    <source>
        <dbReference type="ARBA" id="ARBA00008773"/>
    </source>
</evidence>
<gene>
    <name evidence="15" type="ORF">L228DRAFT_5072</name>
</gene>
<sequence>MRLPFAGLAISALLGSSAAASIHERRHNHAHFHRSPEEAVSVATATEEVSYVYTTFVSTWYGEPGLVQPSTVTETTSSLTTTILKPTGTSYYTATVTVRPVNSSTASPSSTQSVPASSASSSSFSSSSSVASSAPASSSVAPSSSYSSISSSAVAAYSSSSSSSAVSSSPSASSAPASSSASSSPASSSSSASFSSSVPASSSTSVGFAGAKAAFNAAGDSQASSSSSSSTPSSSSSSSSYVASPSPTSFATSYTKSAASSSAVTSASTSTSTTSSSSSSSPSASSNPGTISSNGNQWAITYTPYDSNGGCKDAGTVASDISAVKQAGFTSVRVYSTDCSTLAHVGSAARQNGLKLVLGIFISSSGISGAGDQVSAIEDWAQWDLTELIVIGNEAVFNGYVSASDLAGFITSTKSQFQRAGYSGPVTTTEPLNVLQSNADTFCNAVDVISSNLHPFFNSQVSADKAGSFVASQFHVLEQLCPNKPAYNLETGWPSYGTSSNGAAVPGEQEQKTAIAAIANAAGSRSVMFSFENDMWKQPGEFGVERSWGCHTLFG</sequence>
<dbReference type="RefSeq" id="XP_018191647.1">
    <property type="nucleotide sequence ID" value="XM_018336656.1"/>
</dbReference>
<evidence type="ECO:0000256" key="4">
    <source>
        <dbReference type="ARBA" id="ARBA00022525"/>
    </source>
</evidence>
<dbReference type="SUPFAM" id="SSF51445">
    <property type="entry name" value="(Trans)glycosidases"/>
    <property type="match status" value="1"/>
</dbReference>
<keyword evidence="7" id="KW-0326">Glycosidase</keyword>
<keyword evidence="16" id="KW-1185">Reference proteome</keyword>
<evidence type="ECO:0000256" key="13">
    <source>
        <dbReference type="SAM" id="MobiDB-lite"/>
    </source>
</evidence>
<organism evidence="15 16">
    <name type="scientific">Xylona heveae (strain CBS 132557 / TC161)</name>
    <dbReference type="NCBI Taxonomy" id="1328760"/>
    <lineage>
        <taxon>Eukaryota</taxon>
        <taxon>Fungi</taxon>
        <taxon>Dikarya</taxon>
        <taxon>Ascomycota</taxon>
        <taxon>Pezizomycotina</taxon>
        <taxon>Xylonomycetes</taxon>
        <taxon>Xylonales</taxon>
        <taxon>Xylonaceae</taxon>
        <taxon>Xylona</taxon>
    </lineage>
</organism>
<evidence type="ECO:0000313" key="16">
    <source>
        <dbReference type="Proteomes" id="UP000076632"/>
    </source>
</evidence>
<proteinExistence type="inferred from homology"/>
<comment type="function">
    <text evidence="8">Beta-glucosidases are one of a number of cellulolytic enzymes involved in the degradation of cellulosic biomass. Catalyzes the last step releasing glucose from the inhibitory cellobiose.</text>
</comment>
<accession>A0A165JDF7</accession>
<reference evidence="15 16" key="1">
    <citation type="journal article" date="2016" name="Fungal Biol.">
        <title>The genome of Xylona heveae provides a window into fungal endophytism.</title>
        <authorList>
            <person name="Gazis R."/>
            <person name="Kuo A."/>
            <person name="Riley R."/>
            <person name="LaButti K."/>
            <person name="Lipzen A."/>
            <person name="Lin J."/>
            <person name="Amirebrahimi M."/>
            <person name="Hesse C.N."/>
            <person name="Spatafora J.W."/>
            <person name="Henrissat B."/>
            <person name="Hainaut M."/>
            <person name="Grigoriev I.V."/>
            <person name="Hibbett D.S."/>
        </authorList>
    </citation>
    <scope>NUCLEOTIDE SEQUENCE [LARGE SCALE GENOMIC DNA]</scope>
    <source>
        <strain evidence="15 16">TC161</strain>
    </source>
</reference>
<keyword evidence="3" id="KW-0134">Cell wall</keyword>
<protein>
    <recommendedName>
        <fullName evidence="9">Probable beta-glucosidase btgE</fullName>
    </recommendedName>
    <alternativeName>
        <fullName evidence="10">Beta-D-glucoside glucohydrolase btgE</fullName>
    </alternativeName>
    <alternativeName>
        <fullName evidence="12">Cellobiase btgE</fullName>
    </alternativeName>
    <alternativeName>
        <fullName evidence="11">Gentiobiase btgE</fullName>
    </alternativeName>
</protein>
<dbReference type="OMA" id="WADWEST"/>
<keyword evidence="5 14" id="KW-0732">Signal</keyword>
<feature type="region of interest" description="Disordered" evidence="13">
    <location>
        <begin position="163"/>
        <end position="185"/>
    </location>
</feature>
<comment type="similarity">
    <text evidence="2">Belongs to the glycosyl hydrolase 17 family.</text>
</comment>
<dbReference type="GO" id="GO:0042973">
    <property type="term" value="F:glucan endo-1,3-beta-D-glucosidase activity"/>
    <property type="evidence" value="ECO:0007669"/>
    <property type="project" value="TreeGrafter"/>
</dbReference>
<dbReference type="OrthoDB" id="4082933at2759"/>
<evidence type="ECO:0000256" key="9">
    <source>
        <dbReference type="ARBA" id="ARBA00039284"/>
    </source>
</evidence>
<dbReference type="InterPro" id="IPR017853">
    <property type="entry name" value="GH"/>
</dbReference>
<feature type="region of interest" description="Disordered" evidence="13">
    <location>
        <begin position="265"/>
        <end position="292"/>
    </location>
</feature>
<feature type="region of interest" description="Disordered" evidence="13">
    <location>
        <begin position="220"/>
        <end position="243"/>
    </location>
</feature>
<evidence type="ECO:0000256" key="8">
    <source>
        <dbReference type="ARBA" id="ARBA00024983"/>
    </source>
</evidence>
<dbReference type="AlphaFoldDB" id="A0A165JDF7"/>
<dbReference type="GO" id="GO:0005576">
    <property type="term" value="C:extracellular region"/>
    <property type="evidence" value="ECO:0007669"/>
    <property type="project" value="TreeGrafter"/>
</dbReference>
<evidence type="ECO:0000256" key="14">
    <source>
        <dbReference type="SAM" id="SignalP"/>
    </source>
</evidence>
<evidence type="ECO:0000256" key="12">
    <source>
        <dbReference type="ARBA" id="ARBA00042762"/>
    </source>
</evidence>
<dbReference type="GO" id="GO:0009986">
    <property type="term" value="C:cell surface"/>
    <property type="evidence" value="ECO:0007669"/>
    <property type="project" value="TreeGrafter"/>
</dbReference>
<dbReference type="GO" id="GO:0009277">
    <property type="term" value="C:fungal-type cell wall"/>
    <property type="evidence" value="ECO:0007669"/>
    <property type="project" value="TreeGrafter"/>
</dbReference>
<dbReference type="PANTHER" id="PTHR16631">
    <property type="entry name" value="GLUCAN 1,3-BETA-GLUCOSIDASE"/>
    <property type="match status" value="1"/>
</dbReference>
<name>A0A165JDF7_XYLHT</name>
<dbReference type="GO" id="GO:0071555">
    <property type="term" value="P:cell wall organization"/>
    <property type="evidence" value="ECO:0007669"/>
    <property type="project" value="TreeGrafter"/>
</dbReference>
<keyword evidence="6 15" id="KW-0378">Hydrolase</keyword>
<keyword evidence="4" id="KW-0964">Secreted</keyword>
<evidence type="ECO:0000256" key="3">
    <source>
        <dbReference type="ARBA" id="ARBA00022512"/>
    </source>
</evidence>
<evidence type="ECO:0000256" key="5">
    <source>
        <dbReference type="ARBA" id="ARBA00022729"/>
    </source>
</evidence>
<dbReference type="InParanoid" id="A0A165JDF7"/>
<dbReference type="InterPro" id="IPR050732">
    <property type="entry name" value="Beta-glucan_modifiers"/>
</dbReference>
<dbReference type="EMBL" id="KV407454">
    <property type="protein sequence ID" value="KZF26092.1"/>
    <property type="molecule type" value="Genomic_DNA"/>
</dbReference>
<evidence type="ECO:0000256" key="6">
    <source>
        <dbReference type="ARBA" id="ARBA00022801"/>
    </source>
</evidence>
<dbReference type="Proteomes" id="UP000076632">
    <property type="component" value="Unassembled WGS sequence"/>
</dbReference>
<comment type="subcellular location">
    <subcellularLocation>
        <location evidence="1">Secreted</location>
        <location evidence="1">Cell wall</location>
    </subcellularLocation>
</comment>
<evidence type="ECO:0000256" key="1">
    <source>
        <dbReference type="ARBA" id="ARBA00004191"/>
    </source>
</evidence>
<evidence type="ECO:0000256" key="7">
    <source>
        <dbReference type="ARBA" id="ARBA00023295"/>
    </source>
</evidence>
<dbReference type="PANTHER" id="PTHR16631:SF24">
    <property type="entry name" value="FAMILY 17 GLUCOSIDASE SCW11-RELATED"/>
    <property type="match status" value="1"/>
</dbReference>
<feature type="signal peptide" evidence="14">
    <location>
        <begin position="1"/>
        <end position="19"/>
    </location>
</feature>